<feature type="non-terminal residue" evidence="1">
    <location>
        <position position="159"/>
    </location>
</feature>
<dbReference type="AlphaFoldDB" id="A0A5J9WMP1"/>
<dbReference type="Proteomes" id="UP000324897">
    <property type="component" value="Chromosome 6"/>
</dbReference>
<keyword evidence="2" id="KW-1185">Reference proteome</keyword>
<dbReference type="EMBL" id="RWGY01000002">
    <property type="protein sequence ID" value="TVU49215.1"/>
    <property type="molecule type" value="Genomic_DNA"/>
</dbReference>
<organism evidence="1 2">
    <name type="scientific">Eragrostis curvula</name>
    <name type="common">weeping love grass</name>
    <dbReference type="NCBI Taxonomy" id="38414"/>
    <lineage>
        <taxon>Eukaryota</taxon>
        <taxon>Viridiplantae</taxon>
        <taxon>Streptophyta</taxon>
        <taxon>Embryophyta</taxon>
        <taxon>Tracheophyta</taxon>
        <taxon>Spermatophyta</taxon>
        <taxon>Magnoliopsida</taxon>
        <taxon>Liliopsida</taxon>
        <taxon>Poales</taxon>
        <taxon>Poaceae</taxon>
        <taxon>PACMAD clade</taxon>
        <taxon>Chloridoideae</taxon>
        <taxon>Eragrostideae</taxon>
        <taxon>Eragrostidinae</taxon>
        <taxon>Eragrostis</taxon>
    </lineage>
</organism>
<protein>
    <submittedName>
        <fullName evidence="1">Uncharacterized protein</fullName>
    </submittedName>
</protein>
<dbReference type="Gramene" id="TVU49215">
    <property type="protein sequence ID" value="TVU49215"/>
    <property type="gene ID" value="EJB05_00513"/>
</dbReference>
<accession>A0A5J9WMP1</accession>
<evidence type="ECO:0000313" key="1">
    <source>
        <dbReference type="EMBL" id="TVU49215.1"/>
    </source>
</evidence>
<gene>
    <name evidence="1" type="ORF">EJB05_00513</name>
</gene>
<name>A0A5J9WMP1_9POAL</name>
<sequence>MHLFVFLKTTNQIGHWSTQVGDLPIAVTAFLNLDAPSACPENTRKMSDAGSIEEDLPAALFLNPPDARCTHPCSRRSVQQIVPQFDQKVLLVSIHHIPEDESHRSTEALAICIIVPQPPCLFVPSAKPEDVRVPVRDVSHVFSAMALPIELLLMDGTRK</sequence>
<comment type="caution">
    <text evidence="1">The sequence shown here is derived from an EMBL/GenBank/DDBJ whole genome shotgun (WGS) entry which is preliminary data.</text>
</comment>
<reference evidence="1 2" key="1">
    <citation type="journal article" date="2019" name="Sci. Rep.">
        <title>A high-quality genome of Eragrostis curvula grass provides insights into Poaceae evolution and supports new strategies to enhance forage quality.</title>
        <authorList>
            <person name="Carballo J."/>
            <person name="Santos B.A.C.M."/>
            <person name="Zappacosta D."/>
            <person name="Garbus I."/>
            <person name="Selva J.P."/>
            <person name="Gallo C.A."/>
            <person name="Diaz A."/>
            <person name="Albertini E."/>
            <person name="Caccamo M."/>
            <person name="Echenique V."/>
        </authorList>
    </citation>
    <scope>NUCLEOTIDE SEQUENCE [LARGE SCALE GENOMIC DNA]</scope>
    <source>
        <strain evidence="2">cv. Victoria</strain>
        <tissue evidence="1">Leaf</tissue>
    </source>
</reference>
<proteinExistence type="predicted"/>
<evidence type="ECO:0000313" key="2">
    <source>
        <dbReference type="Proteomes" id="UP000324897"/>
    </source>
</evidence>